<evidence type="ECO:0000313" key="3">
    <source>
        <dbReference type="Proteomes" id="UP000010878"/>
    </source>
</evidence>
<proteinExistence type="predicted"/>
<dbReference type="EMBL" id="CP003929">
    <property type="protein sequence ID" value="AGB38577.1"/>
    <property type="molecule type" value="Genomic_DNA"/>
</dbReference>
<organism evidence="2 3">
    <name type="scientific">Natronococcus occultus SP4</name>
    <dbReference type="NCBI Taxonomy" id="694430"/>
    <lineage>
        <taxon>Archaea</taxon>
        <taxon>Methanobacteriati</taxon>
        <taxon>Methanobacteriota</taxon>
        <taxon>Stenosarchaea group</taxon>
        <taxon>Halobacteria</taxon>
        <taxon>Halobacteriales</taxon>
        <taxon>Natrialbaceae</taxon>
        <taxon>Natronococcus</taxon>
    </lineage>
</organism>
<evidence type="ECO:0000313" key="2">
    <source>
        <dbReference type="EMBL" id="AGB38577.1"/>
    </source>
</evidence>
<dbReference type="SUPFAM" id="SSF49777">
    <property type="entry name" value="PEBP-like"/>
    <property type="match status" value="1"/>
</dbReference>
<dbReference type="NCBIfam" id="TIGR00481">
    <property type="entry name" value="YbhB/YbcL family Raf kinase inhibitor-like protein"/>
    <property type="match status" value="1"/>
</dbReference>
<keyword evidence="3" id="KW-1185">Reference proteome</keyword>
<gene>
    <name evidence="2" type="ORF">Natoc_2818</name>
</gene>
<dbReference type="Proteomes" id="UP000010878">
    <property type="component" value="Chromosome"/>
</dbReference>
<protein>
    <submittedName>
        <fullName evidence="2">Phospholipid-binding protein, PBP family</fullName>
    </submittedName>
</protein>
<sequence length="158" mass="17161">MKWESRVMATLTLTSPAFDSGARIPDRYGYDEDNVNPPLEIDGVPEDAETLALIVDDPDAVEPAGTIWDHWVVWNVPAETGTIPEDWSDDDATEGTNDFGEVGYGGPSPPDREHTYRFAVFALETSFDLGSGTDADGLREAMEGYVLADATLEGTYAP</sequence>
<dbReference type="InterPro" id="IPR036610">
    <property type="entry name" value="PEBP-like_sf"/>
</dbReference>
<name>L0JZU3_9EURY</name>
<dbReference type="PANTHER" id="PTHR30289">
    <property type="entry name" value="UNCHARACTERIZED PROTEIN YBCL-RELATED"/>
    <property type="match status" value="1"/>
</dbReference>
<dbReference type="PANTHER" id="PTHR30289:SF1">
    <property type="entry name" value="PEBP (PHOSPHATIDYLETHANOLAMINE-BINDING PROTEIN) FAMILY PROTEIN"/>
    <property type="match status" value="1"/>
</dbReference>
<dbReference type="CDD" id="cd00865">
    <property type="entry name" value="PEBP_bact_arch"/>
    <property type="match status" value="1"/>
</dbReference>
<dbReference type="AlphaFoldDB" id="L0JZU3"/>
<dbReference type="KEGG" id="nou:Natoc_2818"/>
<reference evidence="2 3" key="1">
    <citation type="submission" date="2012-11" db="EMBL/GenBank/DDBJ databases">
        <title>FINISHED of Natronococcus occultus SP4, DSM 3396.</title>
        <authorList>
            <consortium name="DOE Joint Genome Institute"/>
            <person name="Eisen J."/>
            <person name="Huntemann M."/>
            <person name="Wei C.-L."/>
            <person name="Han J."/>
            <person name="Detter J.C."/>
            <person name="Han C."/>
            <person name="Tapia R."/>
            <person name="Chen A."/>
            <person name="Kyrpides N."/>
            <person name="Mavromatis K."/>
            <person name="Markowitz V."/>
            <person name="Szeto E."/>
            <person name="Ivanova N."/>
            <person name="Mikhailova N."/>
            <person name="Ovchinnikova G."/>
            <person name="Pagani I."/>
            <person name="Pati A."/>
            <person name="Goodwin L."/>
            <person name="Nordberg H.P."/>
            <person name="Cantor M.N."/>
            <person name="Hua S.X."/>
            <person name="Woyke T."/>
            <person name="Eisen J."/>
            <person name="Klenk H.-P."/>
            <person name="Klenk H.-P."/>
        </authorList>
    </citation>
    <scope>NUCLEOTIDE SEQUENCE [LARGE SCALE GENOMIC DNA]</scope>
    <source>
        <strain evidence="2 3">SP4</strain>
    </source>
</reference>
<dbReference type="Pfam" id="PF01161">
    <property type="entry name" value="PBP"/>
    <property type="match status" value="1"/>
</dbReference>
<dbReference type="InterPro" id="IPR005247">
    <property type="entry name" value="YbhB_YbcL/LppC-like"/>
</dbReference>
<feature type="region of interest" description="Disordered" evidence="1">
    <location>
        <begin position="81"/>
        <end position="106"/>
    </location>
</feature>
<dbReference type="InterPro" id="IPR008914">
    <property type="entry name" value="PEBP"/>
</dbReference>
<accession>L0JZU3</accession>
<dbReference type="STRING" id="694430.Natoc_2818"/>
<evidence type="ECO:0000256" key="1">
    <source>
        <dbReference type="SAM" id="MobiDB-lite"/>
    </source>
</evidence>
<dbReference type="Gene3D" id="3.90.280.10">
    <property type="entry name" value="PEBP-like"/>
    <property type="match status" value="1"/>
</dbReference>
<dbReference type="eggNOG" id="arCOG04702">
    <property type="taxonomic scope" value="Archaea"/>
</dbReference>
<dbReference type="HOGENOM" id="CLU_083918_3_2_2"/>